<proteinExistence type="predicted"/>
<dbReference type="AlphaFoldDB" id="A0A0E9QYD7"/>
<organism evidence="1">
    <name type="scientific">Anguilla anguilla</name>
    <name type="common">European freshwater eel</name>
    <name type="synonym">Muraena anguilla</name>
    <dbReference type="NCBI Taxonomy" id="7936"/>
    <lineage>
        <taxon>Eukaryota</taxon>
        <taxon>Metazoa</taxon>
        <taxon>Chordata</taxon>
        <taxon>Craniata</taxon>
        <taxon>Vertebrata</taxon>
        <taxon>Euteleostomi</taxon>
        <taxon>Actinopterygii</taxon>
        <taxon>Neopterygii</taxon>
        <taxon>Teleostei</taxon>
        <taxon>Anguilliformes</taxon>
        <taxon>Anguillidae</taxon>
        <taxon>Anguilla</taxon>
    </lineage>
</organism>
<sequence length="56" mass="6485">MSKKIAFYLSGHLKFKLPEVSNKIYLQFFCCVWARPPHLTSPHSSHCARGASDYWV</sequence>
<evidence type="ECO:0000313" key="1">
    <source>
        <dbReference type="EMBL" id="JAH21951.1"/>
    </source>
</evidence>
<dbReference type="EMBL" id="GBXM01086626">
    <property type="protein sequence ID" value="JAH21951.1"/>
    <property type="molecule type" value="Transcribed_RNA"/>
</dbReference>
<accession>A0A0E9QYD7</accession>
<name>A0A0E9QYD7_ANGAN</name>
<reference evidence="1" key="2">
    <citation type="journal article" date="2015" name="Fish Shellfish Immunol.">
        <title>Early steps in the European eel (Anguilla anguilla)-Vibrio vulnificus interaction in the gills: Role of the RtxA13 toxin.</title>
        <authorList>
            <person name="Callol A."/>
            <person name="Pajuelo D."/>
            <person name="Ebbesson L."/>
            <person name="Teles M."/>
            <person name="MacKenzie S."/>
            <person name="Amaro C."/>
        </authorList>
    </citation>
    <scope>NUCLEOTIDE SEQUENCE</scope>
</reference>
<reference evidence="1" key="1">
    <citation type="submission" date="2014-11" db="EMBL/GenBank/DDBJ databases">
        <authorList>
            <person name="Amaro Gonzalez C."/>
        </authorList>
    </citation>
    <scope>NUCLEOTIDE SEQUENCE</scope>
</reference>
<protein>
    <submittedName>
        <fullName evidence="1">Uncharacterized protein</fullName>
    </submittedName>
</protein>